<comment type="subunit">
    <text evidence="8">Forms a stable energy-coupling factor (ECF) transporter complex composed of 2 membrane-embedded substrate-binding proteins (S component), 2 ATP-binding proteins (A component) and 2 transmembrane proteins (T component).</text>
</comment>
<organism evidence="10 11">
    <name type="scientific">Limosilactobacillus reuteri</name>
    <name type="common">Lactobacillus reuteri</name>
    <dbReference type="NCBI Taxonomy" id="1598"/>
    <lineage>
        <taxon>Bacteria</taxon>
        <taxon>Bacillati</taxon>
        <taxon>Bacillota</taxon>
        <taxon>Bacilli</taxon>
        <taxon>Lactobacillales</taxon>
        <taxon>Lactobacillaceae</taxon>
        <taxon>Limosilactobacillus</taxon>
    </lineage>
</organism>
<evidence type="ECO:0000256" key="4">
    <source>
        <dbReference type="ARBA" id="ARBA00022741"/>
    </source>
</evidence>
<dbReference type="InterPro" id="IPR003439">
    <property type="entry name" value="ABC_transporter-like_ATP-bd"/>
</dbReference>
<feature type="domain" description="ABC transporter" evidence="9">
    <location>
        <begin position="6"/>
        <end position="245"/>
    </location>
</feature>
<dbReference type="EMBL" id="NGQC01000042">
    <property type="protein sequence ID" value="OYT02915.1"/>
    <property type="molecule type" value="Genomic_DNA"/>
</dbReference>
<evidence type="ECO:0000256" key="8">
    <source>
        <dbReference type="RuleBase" id="RU365104"/>
    </source>
</evidence>
<dbReference type="Proteomes" id="UP000216122">
    <property type="component" value="Unassembled WGS sequence"/>
</dbReference>
<evidence type="ECO:0000256" key="7">
    <source>
        <dbReference type="ARBA" id="ARBA00023136"/>
    </source>
</evidence>
<evidence type="ECO:0000256" key="5">
    <source>
        <dbReference type="ARBA" id="ARBA00022840"/>
    </source>
</evidence>
<dbReference type="GO" id="GO:0016887">
    <property type="term" value="F:ATP hydrolysis activity"/>
    <property type="evidence" value="ECO:0007669"/>
    <property type="project" value="InterPro"/>
</dbReference>
<dbReference type="GO" id="GO:0005524">
    <property type="term" value="F:ATP binding"/>
    <property type="evidence" value="ECO:0007669"/>
    <property type="project" value="UniProtKB-UniRule"/>
</dbReference>
<gene>
    <name evidence="10" type="ORF">CBG21_06945</name>
</gene>
<keyword evidence="3 8" id="KW-1003">Cell membrane</keyword>
<dbReference type="SUPFAM" id="SSF52540">
    <property type="entry name" value="P-loop containing nucleoside triphosphate hydrolases"/>
    <property type="match status" value="1"/>
</dbReference>
<dbReference type="InterPro" id="IPR015856">
    <property type="entry name" value="ABC_transpr_CbiO/EcfA_su"/>
</dbReference>
<dbReference type="RefSeq" id="WP_094504446.1">
    <property type="nucleotide sequence ID" value="NZ_JAJGTR010000108.1"/>
</dbReference>
<accession>A0A256VGW5</accession>
<keyword evidence="2 8" id="KW-0813">Transport</keyword>
<comment type="function">
    <text evidence="8">ATP-binding (A) component of a common energy-coupling factor (ECF) ABC-transporter complex.</text>
</comment>
<evidence type="ECO:0000313" key="11">
    <source>
        <dbReference type="Proteomes" id="UP000216122"/>
    </source>
</evidence>
<dbReference type="PROSITE" id="PS00211">
    <property type="entry name" value="ABC_TRANSPORTER_1"/>
    <property type="match status" value="1"/>
</dbReference>
<reference evidence="10 11" key="2">
    <citation type="submission" date="2017-09" db="EMBL/GenBank/DDBJ databases">
        <title>Tripartite evolution among Lactobacillus johnsonii, Lactobacillus taiwanensis, Lactobacillus reuteri and their rodent host.</title>
        <authorList>
            <person name="Wang T."/>
            <person name="Knowles S."/>
            <person name="Cheng C."/>
        </authorList>
    </citation>
    <scope>NUCLEOTIDE SEQUENCE [LARGE SCALE GENOMIC DNA]</scope>
    <source>
        <strain evidence="10 11">103v</strain>
    </source>
</reference>
<dbReference type="PROSITE" id="PS50893">
    <property type="entry name" value="ABC_TRANSPORTER_2"/>
    <property type="match status" value="1"/>
</dbReference>
<dbReference type="PANTHER" id="PTHR43553:SF27">
    <property type="entry name" value="ENERGY-COUPLING FACTOR TRANSPORTER ATP-BINDING PROTEIN ECFA2"/>
    <property type="match status" value="1"/>
</dbReference>
<dbReference type="Pfam" id="PF00005">
    <property type="entry name" value="ABC_tran"/>
    <property type="match status" value="1"/>
</dbReference>
<dbReference type="AlphaFoldDB" id="A0A256VGW5"/>
<dbReference type="FunFam" id="3.40.50.300:FF:000224">
    <property type="entry name" value="Energy-coupling factor transporter ATP-binding protein EcfA"/>
    <property type="match status" value="1"/>
</dbReference>
<dbReference type="PANTHER" id="PTHR43553">
    <property type="entry name" value="HEAVY METAL TRANSPORTER"/>
    <property type="match status" value="1"/>
</dbReference>
<dbReference type="GO" id="GO:0042626">
    <property type="term" value="F:ATPase-coupled transmembrane transporter activity"/>
    <property type="evidence" value="ECO:0007669"/>
    <property type="project" value="TreeGrafter"/>
</dbReference>
<evidence type="ECO:0000256" key="3">
    <source>
        <dbReference type="ARBA" id="ARBA00022475"/>
    </source>
</evidence>
<dbReference type="InterPro" id="IPR027417">
    <property type="entry name" value="P-loop_NTPase"/>
</dbReference>
<sequence>MAKAAITVKKLHYTYPNSTNEALHNVSLTIHEQEFVAIIGQTGSGKSTLVSLIDGLIKPSSGELNVAGLEINATTKAEYLSKIHHQVGFVFQFPEQQLFAETVAEDIAFGPHNLGWSAKRIEKAVDEALKMVDLPLELKSHSPFALSGGQMRRVAIAGVLAMDPKILILDEPTAGLDTQATNDLLKLIKELNKKGTTIIMVTHQMEQVAYYANHVIAMSNGQVVADTTPQQLFNDAQRLKKLSLTLPVSVEVAQFLSKDGITLKNTEPLTLDALADEIAEAMRRKENEY</sequence>
<dbReference type="GO" id="GO:0043190">
    <property type="term" value="C:ATP-binding cassette (ABC) transporter complex"/>
    <property type="evidence" value="ECO:0007669"/>
    <property type="project" value="TreeGrafter"/>
</dbReference>
<keyword evidence="7 8" id="KW-0472">Membrane</keyword>
<dbReference type="CDD" id="cd03225">
    <property type="entry name" value="ABC_cobalt_CbiO_domain1"/>
    <property type="match status" value="1"/>
</dbReference>
<proteinExistence type="inferred from homology"/>
<dbReference type="InterPro" id="IPR017871">
    <property type="entry name" value="ABC_transporter-like_CS"/>
</dbReference>
<dbReference type="EC" id="7.-.-.-" evidence="8"/>
<evidence type="ECO:0000256" key="2">
    <source>
        <dbReference type="ARBA" id="ARBA00022448"/>
    </source>
</evidence>
<name>A0A256VGW5_LIMRT</name>
<evidence type="ECO:0000259" key="9">
    <source>
        <dbReference type="PROSITE" id="PS50893"/>
    </source>
</evidence>
<dbReference type="InterPro" id="IPR050095">
    <property type="entry name" value="ECF_ABC_transporter_ATP-bd"/>
</dbReference>
<dbReference type="InterPro" id="IPR003593">
    <property type="entry name" value="AAA+_ATPase"/>
</dbReference>
<evidence type="ECO:0000256" key="6">
    <source>
        <dbReference type="ARBA" id="ARBA00022967"/>
    </source>
</evidence>
<dbReference type="SMART" id="SM00382">
    <property type="entry name" value="AAA"/>
    <property type="match status" value="1"/>
</dbReference>
<comment type="similarity">
    <text evidence="8">Belongs to the ABC transporter superfamily. Energy-coupling factor EcfA family.</text>
</comment>
<dbReference type="InterPro" id="IPR030946">
    <property type="entry name" value="EcfA2"/>
</dbReference>
<reference evidence="11" key="1">
    <citation type="submission" date="2017-05" db="EMBL/GenBank/DDBJ databases">
        <authorList>
            <person name="Lin X.B."/>
            <person name="Stothard P."/>
            <person name="Tasseva G."/>
            <person name="Walter J."/>
        </authorList>
    </citation>
    <scope>NUCLEOTIDE SEQUENCE [LARGE SCALE GENOMIC DNA]</scope>
    <source>
        <strain evidence="11">103v</strain>
    </source>
</reference>
<protein>
    <recommendedName>
        <fullName evidence="8">Energy-coupling factor transporter ATP-binding protein EcfA2</fullName>
        <ecNumber evidence="8">7.-.-.-</ecNumber>
    </recommendedName>
</protein>
<comment type="caution">
    <text evidence="10">The sequence shown here is derived from an EMBL/GenBank/DDBJ whole genome shotgun (WGS) entry which is preliminary data.</text>
</comment>
<dbReference type="NCBIfam" id="TIGR04521">
    <property type="entry name" value="ECF_ATPase_2"/>
    <property type="match status" value="1"/>
</dbReference>
<dbReference type="Gene3D" id="3.40.50.300">
    <property type="entry name" value="P-loop containing nucleotide triphosphate hydrolases"/>
    <property type="match status" value="1"/>
</dbReference>
<keyword evidence="4 8" id="KW-0547">Nucleotide-binding</keyword>
<keyword evidence="5 8" id="KW-0067">ATP-binding</keyword>
<comment type="subcellular location">
    <subcellularLocation>
        <location evidence="1 8">Cell membrane</location>
        <topology evidence="1 8">Peripheral membrane protein</topology>
    </subcellularLocation>
</comment>
<evidence type="ECO:0000256" key="1">
    <source>
        <dbReference type="ARBA" id="ARBA00004202"/>
    </source>
</evidence>
<evidence type="ECO:0000313" key="10">
    <source>
        <dbReference type="EMBL" id="OYT02915.1"/>
    </source>
</evidence>
<keyword evidence="6" id="KW-1278">Translocase</keyword>